<evidence type="ECO:0008006" key="4">
    <source>
        <dbReference type="Google" id="ProtNLM"/>
    </source>
</evidence>
<protein>
    <recommendedName>
        <fullName evidence="4">C2H2-type domain-containing protein</fullName>
    </recommendedName>
</protein>
<name>A0AAD4TAI7_9MAGN</name>
<dbReference type="PANTHER" id="PTHR47593">
    <property type="entry name" value="ZINC FINGER PROTEIN 4-LIKE"/>
    <property type="match status" value="1"/>
</dbReference>
<evidence type="ECO:0000313" key="2">
    <source>
        <dbReference type="EMBL" id="KAI3945490.1"/>
    </source>
</evidence>
<sequence>MRNFYSSQALGGHRNAHKKERGVARRYLSHNLMSSMMMSIHTTPRTLDVMTHTMTRENPNILEENNAIGAVRHVFDVEASCSTITQSEKQHLTTTRSDMRWPGSFQVNHHHSEQAVVSNGRSSSTNDNQLNLNLSL</sequence>
<feature type="region of interest" description="Disordered" evidence="1">
    <location>
        <begin position="114"/>
        <end position="136"/>
    </location>
</feature>
<accession>A0AAD4TAI7</accession>
<reference evidence="2" key="1">
    <citation type="submission" date="2022-04" db="EMBL/GenBank/DDBJ databases">
        <title>A functionally conserved STORR gene fusion in Papaver species that diverged 16.8 million years ago.</title>
        <authorList>
            <person name="Catania T."/>
        </authorList>
    </citation>
    <scope>NUCLEOTIDE SEQUENCE</scope>
    <source>
        <strain evidence="2">S-188037</strain>
    </source>
</reference>
<gene>
    <name evidence="2" type="ORF">MKW98_018307</name>
</gene>
<keyword evidence="3" id="KW-1185">Reference proteome</keyword>
<evidence type="ECO:0000313" key="3">
    <source>
        <dbReference type="Proteomes" id="UP001202328"/>
    </source>
</evidence>
<evidence type="ECO:0000256" key="1">
    <source>
        <dbReference type="SAM" id="MobiDB-lite"/>
    </source>
</evidence>
<dbReference type="InterPro" id="IPR053266">
    <property type="entry name" value="Zinc_finger_protein_7"/>
</dbReference>
<feature type="compositionally biased region" description="Polar residues" evidence="1">
    <location>
        <begin position="115"/>
        <end position="136"/>
    </location>
</feature>
<dbReference type="Proteomes" id="UP001202328">
    <property type="component" value="Unassembled WGS sequence"/>
</dbReference>
<dbReference type="PANTHER" id="PTHR47593:SF8">
    <property type="entry name" value="OS12G0581900 PROTEIN"/>
    <property type="match status" value="1"/>
</dbReference>
<feature type="region of interest" description="Disordered" evidence="1">
    <location>
        <begin position="1"/>
        <end position="21"/>
    </location>
</feature>
<comment type="caution">
    <text evidence="2">The sequence shown here is derived from an EMBL/GenBank/DDBJ whole genome shotgun (WGS) entry which is preliminary data.</text>
</comment>
<organism evidence="2 3">
    <name type="scientific">Papaver atlanticum</name>
    <dbReference type="NCBI Taxonomy" id="357466"/>
    <lineage>
        <taxon>Eukaryota</taxon>
        <taxon>Viridiplantae</taxon>
        <taxon>Streptophyta</taxon>
        <taxon>Embryophyta</taxon>
        <taxon>Tracheophyta</taxon>
        <taxon>Spermatophyta</taxon>
        <taxon>Magnoliopsida</taxon>
        <taxon>Ranunculales</taxon>
        <taxon>Papaveraceae</taxon>
        <taxon>Papaveroideae</taxon>
        <taxon>Papaver</taxon>
    </lineage>
</organism>
<dbReference type="AlphaFoldDB" id="A0AAD4TAI7"/>
<dbReference type="EMBL" id="JAJJMB010003771">
    <property type="protein sequence ID" value="KAI3945490.1"/>
    <property type="molecule type" value="Genomic_DNA"/>
</dbReference>
<proteinExistence type="predicted"/>